<dbReference type="RefSeq" id="WP_124144833.1">
    <property type="nucleotide sequence ID" value="NZ_CAWOKI010000041.1"/>
</dbReference>
<dbReference type="SUPFAM" id="SSF54373">
    <property type="entry name" value="FAD-linked reductases, C-terminal domain"/>
    <property type="match status" value="1"/>
</dbReference>
<keyword evidence="7" id="KW-1185">Reference proteome</keyword>
<feature type="domain" description="FAD dependent oxidoreductase" evidence="5">
    <location>
        <begin position="9"/>
        <end position="367"/>
    </location>
</feature>
<keyword evidence="4" id="KW-0560">Oxidoreductase</keyword>
<gene>
    <name evidence="6" type="ORF">D5R40_11130</name>
</gene>
<evidence type="ECO:0000313" key="6">
    <source>
        <dbReference type="EMBL" id="RQH44986.1"/>
    </source>
</evidence>
<evidence type="ECO:0000256" key="4">
    <source>
        <dbReference type="ARBA" id="ARBA00023002"/>
    </source>
</evidence>
<dbReference type="GO" id="GO:0050660">
    <property type="term" value="F:flavin adenine dinucleotide binding"/>
    <property type="evidence" value="ECO:0007669"/>
    <property type="project" value="InterPro"/>
</dbReference>
<accession>A0A3N6NRW4</accession>
<evidence type="ECO:0000256" key="3">
    <source>
        <dbReference type="ARBA" id="ARBA00022827"/>
    </source>
</evidence>
<protein>
    <submittedName>
        <fullName evidence="6">FAD-dependent oxidoreductase</fullName>
    </submittedName>
</protein>
<dbReference type="PANTHER" id="PTHR10961">
    <property type="entry name" value="PEROXISOMAL SARCOSINE OXIDASE"/>
    <property type="match status" value="1"/>
</dbReference>
<keyword evidence="3" id="KW-0274">FAD</keyword>
<proteinExistence type="predicted"/>
<sequence length="400" mass="45380">MKNPNTKYDFLIVGSGIFGITAVVELAKRKYKVAVINPDTIPHHLAASTDITKVVRMEYGTDKEYFRMAEICIDRWKEWNDFFAEELYHEVGFLMLCKDKIESDRHSFEKFSYQNLIESGYSPDRMNAESIKERFPVVNTSVYIDANFNPKGGYVESSLVVEKLTEYACSLGVEIYQGQTAESLIVENGKLQGVKTREGNTFQCGHALVAAGANTPYLLPELQPYMKTTGHPVFWLKPQNPKYFSSPYLSVFAADISNSGWYGFPFLPRYGVVKIAKHSSGVPLHPENSDRRIKDDEVEKMRSFLKMTFPELVDAPLVYTRRCLYTDTLDGHFWIDNHPEIKGLSVSSGGSGHGFKMAPLLGEITADVMEGKSNQFSQRFRWRHLTPDTVQVEEARGSEI</sequence>
<dbReference type="InterPro" id="IPR045170">
    <property type="entry name" value="MTOX"/>
</dbReference>
<dbReference type="EMBL" id="RCBY01000049">
    <property type="protein sequence ID" value="RQH44986.1"/>
    <property type="molecule type" value="Genomic_DNA"/>
</dbReference>
<dbReference type="Gene3D" id="3.30.9.10">
    <property type="entry name" value="D-Amino Acid Oxidase, subunit A, domain 2"/>
    <property type="match status" value="1"/>
</dbReference>
<dbReference type="GO" id="GO:0008115">
    <property type="term" value="F:sarcosine oxidase activity"/>
    <property type="evidence" value="ECO:0007669"/>
    <property type="project" value="TreeGrafter"/>
</dbReference>
<name>A0A3N6NRW4_9CYAN</name>
<evidence type="ECO:0000256" key="2">
    <source>
        <dbReference type="ARBA" id="ARBA00022630"/>
    </source>
</evidence>
<dbReference type="PANTHER" id="PTHR10961:SF46">
    <property type="entry name" value="PEROXISOMAL SARCOSINE OXIDASE"/>
    <property type="match status" value="1"/>
</dbReference>
<dbReference type="Gene3D" id="3.50.50.60">
    <property type="entry name" value="FAD/NAD(P)-binding domain"/>
    <property type="match status" value="1"/>
</dbReference>
<evidence type="ECO:0000313" key="7">
    <source>
        <dbReference type="Proteomes" id="UP000269154"/>
    </source>
</evidence>
<dbReference type="Proteomes" id="UP000269154">
    <property type="component" value="Unassembled WGS sequence"/>
</dbReference>
<evidence type="ECO:0000256" key="1">
    <source>
        <dbReference type="ARBA" id="ARBA00001974"/>
    </source>
</evidence>
<dbReference type="InterPro" id="IPR036188">
    <property type="entry name" value="FAD/NAD-bd_sf"/>
</dbReference>
<organism evidence="6 7">
    <name type="scientific">Okeania hirsuta</name>
    <dbReference type="NCBI Taxonomy" id="1458930"/>
    <lineage>
        <taxon>Bacteria</taxon>
        <taxon>Bacillati</taxon>
        <taxon>Cyanobacteriota</taxon>
        <taxon>Cyanophyceae</taxon>
        <taxon>Oscillatoriophycideae</taxon>
        <taxon>Oscillatoriales</taxon>
        <taxon>Microcoleaceae</taxon>
        <taxon>Okeania</taxon>
    </lineage>
</organism>
<keyword evidence="2" id="KW-0285">Flavoprotein</keyword>
<dbReference type="AlphaFoldDB" id="A0A3N6NRW4"/>
<dbReference type="OrthoDB" id="9801699at2"/>
<dbReference type="Pfam" id="PF01266">
    <property type="entry name" value="DAO"/>
    <property type="match status" value="1"/>
</dbReference>
<dbReference type="InterPro" id="IPR006076">
    <property type="entry name" value="FAD-dep_OxRdtase"/>
</dbReference>
<comment type="caution">
    <text evidence="6">The sequence shown here is derived from an EMBL/GenBank/DDBJ whole genome shotgun (WGS) entry which is preliminary data.</text>
</comment>
<dbReference type="SUPFAM" id="SSF51905">
    <property type="entry name" value="FAD/NAD(P)-binding domain"/>
    <property type="match status" value="1"/>
</dbReference>
<evidence type="ECO:0000259" key="5">
    <source>
        <dbReference type="Pfam" id="PF01266"/>
    </source>
</evidence>
<comment type="cofactor">
    <cofactor evidence="1">
        <name>FAD</name>
        <dbReference type="ChEBI" id="CHEBI:57692"/>
    </cofactor>
</comment>
<reference evidence="6 7" key="1">
    <citation type="journal article" date="2018" name="ACS Chem. Biol.">
        <title>Ketoreductase domain dysfunction expands chemodiversity: malyngamide biosynthesis in the cyanobacterium Okeania hirsuta.</title>
        <authorList>
            <person name="Moss N.A."/>
            <person name="Leao T."/>
            <person name="Rankin M."/>
            <person name="McCullough T.M."/>
            <person name="Qu P."/>
            <person name="Korobeynikov A."/>
            <person name="Smith J.L."/>
            <person name="Gerwick L."/>
            <person name="Gerwick W.H."/>
        </authorList>
    </citation>
    <scope>NUCLEOTIDE SEQUENCE [LARGE SCALE GENOMIC DNA]</scope>
    <source>
        <strain evidence="6 7">PAB10Feb10-1</strain>
    </source>
</reference>